<protein>
    <submittedName>
        <fullName evidence="1">Uncharacterized protein</fullName>
    </submittedName>
</protein>
<organism evidence="1 2">
    <name type="scientific">Asticcacaulis endophyticus</name>
    <dbReference type="NCBI Taxonomy" id="1395890"/>
    <lineage>
        <taxon>Bacteria</taxon>
        <taxon>Pseudomonadati</taxon>
        <taxon>Pseudomonadota</taxon>
        <taxon>Alphaproteobacteria</taxon>
        <taxon>Caulobacterales</taxon>
        <taxon>Caulobacteraceae</taxon>
        <taxon>Asticcacaulis</taxon>
    </lineage>
</organism>
<dbReference type="EMBL" id="BMZB01000002">
    <property type="protein sequence ID" value="GGZ32529.1"/>
    <property type="molecule type" value="Genomic_DNA"/>
</dbReference>
<accession>A0A918Q6P2</accession>
<keyword evidence="2" id="KW-1185">Reference proteome</keyword>
<evidence type="ECO:0000313" key="2">
    <source>
        <dbReference type="Proteomes" id="UP000662572"/>
    </source>
</evidence>
<dbReference type="RefSeq" id="WP_189486168.1">
    <property type="nucleotide sequence ID" value="NZ_BMZB01000002.1"/>
</dbReference>
<dbReference type="AlphaFoldDB" id="A0A918Q6P2"/>
<name>A0A918Q6P2_9CAUL</name>
<evidence type="ECO:0000313" key="1">
    <source>
        <dbReference type="EMBL" id="GGZ32529.1"/>
    </source>
</evidence>
<reference evidence="1" key="2">
    <citation type="submission" date="2020-09" db="EMBL/GenBank/DDBJ databases">
        <authorList>
            <person name="Sun Q."/>
            <person name="Kim S."/>
        </authorList>
    </citation>
    <scope>NUCLEOTIDE SEQUENCE</scope>
    <source>
        <strain evidence="1">KCTC 32296</strain>
    </source>
</reference>
<proteinExistence type="predicted"/>
<dbReference type="Proteomes" id="UP000662572">
    <property type="component" value="Unassembled WGS sequence"/>
</dbReference>
<reference evidence="1" key="1">
    <citation type="journal article" date="2014" name="Int. J. Syst. Evol. Microbiol.">
        <title>Complete genome sequence of Corynebacterium casei LMG S-19264T (=DSM 44701T), isolated from a smear-ripened cheese.</title>
        <authorList>
            <consortium name="US DOE Joint Genome Institute (JGI-PGF)"/>
            <person name="Walter F."/>
            <person name="Albersmeier A."/>
            <person name="Kalinowski J."/>
            <person name="Ruckert C."/>
        </authorList>
    </citation>
    <scope>NUCLEOTIDE SEQUENCE</scope>
    <source>
        <strain evidence="1">KCTC 32296</strain>
    </source>
</reference>
<gene>
    <name evidence="1" type="ORF">GCM10011273_18360</name>
</gene>
<sequence>MKDNAQTAVKLANAHGLSILDAMAVADGTMSLEFPLERKQDRMEGHVWGGKKANQALTLNPIWDIDPGHFWLYINDQTAQ</sequence>
<comment type="caution">
    <text evidence="1">The sequence shown here is derived from an EMBL/GenBank/DDBJ whole genome shotgun (WGS) entry which is preliminary data.</text>
</comment>